<comment type="caution">
    <text evidence="2">The sequence shown here is derived from an EMBL/GenBank/DDBJ whole genome shotgun (WGS) entry which is preliminary data.</text>
</comment>
<organism evidence="2 3">
    <name type="scientific">Trichocladium antarcticum</name>
    <dbReference type="NCBI Taxonomy" id="1450529"/>
    <lineage>
        <taxon>Eukaryota</taxon>
        <taxon>Fungi</taxon>
        <taxon>Dikarya</taxon>
        <taxon>Ascomycota</taxon>
        <taxon>Pezizomycotina</taxon>
        <taxon>Sordariomycetes</taxon>
        <taxon>Sordariomycetidae</taxon>
        <taxon>Sordariales</taxon>
        <taxon>Chaetomiaceae</taxon>
        <taxon>Trichocladium</taxon>
    </lineage>
</organism>
<feature type="region of interest" description="Disordered" evidence="1">
    <location>
        <begin position="1"/>
        <end position="25"/>
    </location>
</feature>
<dbReference type="AlphaFoldDB" id="A0AAN6ZDW9"/>
<gene>
    <name evidence="2" type="ORF">BT67DRAFT_441908</name>
</gene>
<protein>
    <submittedName>
        <fullName evidence="2">Uncharacterized protein</fullName>
    </submittedName>
</protein>
<dbReference type="EMBL" id="MU853408">
    <property type="protein sequence ID" value="KAK4134752.1"/>
    <property type="molecule type" value="Genomic_DNA"/>
</dbReference>
<sequence>MPHAACAGTRQTKAEGGKADRGGERPVDHVISSIHGLLLLYGSVAGGWLDGAGIGGVTRAPACLPVWSMAGNLYPRQTIRVASGRGGSTLCNLLLRQVTDPWSFAAAACCVHGLVAVWVPDQSNAHRADGWNLGRAVVSGEDSEEVWSPAARRRSTMCRKPMPGIPFT</sequence>
<keyword evidence="3" id="KW-1185">Reference proteome</keyword>
<proteinExistence type="predicted"/>
<evidence type="ECO:0000313" key="2">
    <source>
        <dbReference type="EMBL" id="KAK4134752.1"/>
    </source>
</evidence>
<reference evidence="2" key="2">
    <citation type="submission" date="2023-05" db="EMBL/GenBank/DDBJ databases">
        <authorList>
            <consortium name="Lawrence Berkeley National Laboratory"/>
            <person name="Steindorff A."/>
            <person name="Hensen N."/>
            <person name="Bonometti L."/>
            <person name="Westerberg I."/>
            <person name="Brannstrom I.O."/>
            <person name="Guillou S."/>
            <person name="Cros-Aarteil S."/>
            <person name="Calhoun S."/>
            <person name="Haridas S."/>
            <person name="Kuo A."/>
            <person name="Mondo S."/>
            <person name="Pangilinan J."/>
            <person name="Riley R."/>
            <person name="Labutti K."/>
            <person name="Andreopoulos B."/>
            <person name="Lipzen A."/>
            <person name="Chen C."/>
            <person name="Yanf M."/>
            <person name="Daum C."/>
            <person name="Ng V."/>
            <person name="Clum A."/>
            <person name="Ohm R."/>
            <person name="Martin F."/>
            <person name="Silar P."/>
            <person name="Natvig D."/>
            <person name="Lalanne C."/>
            <person name="Gautier V."/>
            <person name="Ament-Velasquez S.L."/>
            <person name="Kruys A."/>
            <person name="Hutchinson M.I."/>
            <person name="Powell A.J."/>
            <person name="Barry K."/>
            <person name="Miller A.N."/>
            <person name="Grigoriev I.V."/>
            <person name="Debuchy R."/>
            <person name="Gladieux P."/>
            <person name="Thoren M.H."/>
            <person name="Johannesson H."/>
        </authorList>
    </citation>
    <scope>NUCLEOTIDE SEQUENCE</scope>
    <source>
        <strain evidence="2">CBS 123565</strain>
    </source>
</reference>
<evidence type="ECO:0000256" key="1">
    <source>
        <dbReference type="SAM" id="MobiDB-lite"/>
    </source>
</evidence>
<reference evidence="2" key="1">
    <citation type="journal article" date="2023" name="Mol. Phylogenet. Evol.">
        <title>Genome-scale phylogeny and comparative genomics of the fungal order Sordariales.</title>
        <authorList>
            <person name="Hensen N."/>
            <person name="Bonometti L."/>
            <person name="Westerberg I."/>
            <person name="Brannstrom I.O."/>
            <person name="Guillou S."/>
            <person name="Cros-Aarteil S."/>
            <person name="Calhoun S."/>
            <person name="Haridas S."/>
            <person name="Kuo A."/>
            <person name="Mondo S."/>
            <person name="Pangilinan J."/>
            <person name="Riley R."/>
            <person name="LaButti K."/>
            <person name="Andreopoulos B."/>
            <person name="Lipzen A."/>
            <person name="Chen C."/>
            <person name="Yan M."/>
            <person name="Daum C."/>
            <person name="Ng V."/>
            <person name="Clum A."/>
            <person name="Steindorff A."/>
            <person name="Ohm R.A."/>
            <person name="Martin F."/>
            <person name="Silar P."/>
            <person name="Natvig D.O."/>
            <person name="Lalanne C."/>
            <person name="Gautier V."/>
            <person name="Ament-Velasquez S.L."/>
            <person name="Kruys A."/>
            <person name="Hutchinson M.I."/>
            <person name="Powell A.J."/>
            <person name="Barry K."/>
            <person name="Miller A.N."/>
            <person name="Grigoriev I.V."/>
            <person name="Debuchy R."/>
            <person name="Gladieux P."/>
            <person name="Hiltunen Thoren M."/>
            <person name="Johannesson H."/>
        </authorList>
    </citation>
    <scope>NUCLEOTIDE SEQUENCE</scope>
    <source>
        <strain evidence="2">CBS 123565</strain>
    </source>
</reference>
<feature type="compositionally biased region" description="Basic and acidic residues" evidence="1">
    <location>
        <begin position="12"/>
        <end position="25"/>
    </location>
</feature>
<name>A0AAN6ZDW9_9PEZI</name>
<dbReference type="Proteomes" id="UP001304895">
    <property type="component" value="Unassembled WGS sequence"/>
</dbReference>
<evidence type="ECO:0000313" key="3">
    <source>
        <dbReference type="Proteomes" id="UP001304895"/>
    </source>
</evidence>
<accession>A0AAN6ZDW9</accession>